<dbReference type="EMBL" id="JH993175">
    <property type="protein sequence ID" value="EKX32717.1"/>
    <property type="molecule type" value="Genomic_DNA"/>
</dbReference>
<dbReference type="KEGG" id="gtt:GUITHDRAFT_166643"/>
<evidence type="ECO:0000313" key="5">
    <source>
        <dbReference type="Proteomes" id="UP000011087"/>
    </source>
</evidence>
<evidence type="ECO:0000313" key="3">
    <source>
        <dbReference type="EMBL" id="EKX32717.1"/>
    </source>
</evidence>
<dbReference type="PaxDb" id="55529-EKX32717"/>
<organism evidence="3">
    <name type="scientific">Guillardia theta (strain CCMP2712)</name>
    <name type="common">Cryptophyte</name>
    <dbReference type="NCBI Taxonomy" id="905079"/>
    <lineage>
        <taxon>Eukaryota</taxon>
        <taxon>Cryptophyceae</taxon>
        <taxon>Pyrenomonadales</taxon>
        <taxon>Geminigeraceae</taxon>
        <taxon>Guillardia</taxon>
    </lineage>
</organism>
<keyword evidence="2" id="KW-0732">Signal</keyword>
<name>L1I9D9_GUITC</name>
<evidence type="ECO:0000313" key="4">
    <source>
        <dbReference type="EnsemblProtists" id="EKX32717"/>
    </source>
</evidence>
<feature type="chain" id="PRO_5008769766" evidence="2">
    <location>
        <begin position="20"/>
        <end position="216"/>
    </location>
</feature>
<dbReference type="AlphaFoldDB" id="L1I9D9"/>
<evidence type="ECO:0000256" key="2">
    <source>
        <dbReference type="SAM" id="SignalP"/>
    </source>
</evidence>
<proteinExistence type="predicted"/>
<dbReference type="GeneID" id="17289451"/>
<protein>
    <submittedName>
        <fullName evidence="3 4">Uncharacterized protein</fullName>
    </submittedName>
</protein>
<reference evidence="3 5" key="1">
    <citation type="journal article" date="2012" name="Nature">
        <title>Algal genomes reveal evolutionary mosaicism and the fate of nucleomorphs.</title>
        <authorList>
            <consortium name="DOE Joint Genome Institute"/>
            <person name="Curtis B.A."/>
            <person name="Tanifuji G."/>
            <person name="Burki F."/>
            <person name="Gruber A."/>
            <person name="Irimia M."/>
            <person name="Maruyama S."/>
            <person name="Arias M.C."/>
            <person name="Ball S.G."/>
            <person name="Gile G.H."/>
            <person name="Hirakawa Y."/>
            <person name="Hopkins J.F."/>
            <person name="Kuo A."/>
            <person name="Rensing S.A."/>
            <person name="Schmutz J."/>
            <person name="Symeonidi A."/>
            <person name="Elias M."/>
            <person name="Eveleigh R.J."/>
            <person name="Herman E.K."/>
            <person name="Klute M.J."/>
            <person name="Nakayama T."/>
            <person name="Obornik M."/>
            <person name="Reyes-Prieto A."/>
            <person name="Armbrust E.V."/>
            <person name="Aves S.J."/>
            <person name="Beiko R.G."/>
            <person name="Coutinho P."/>
            <person name="Dacks J.B."/>
            <person name="Durnford D.G."/>
            <person name="Fast N.M."/>
            <person name="Green B.R."/>
            <person name="Grisdale C.J."/>
            <person name="Hempel F."/>
            <person name="Henrissat B."/>
            <person name="Hoppner M.P."/>
            <person name="Ishida K."/>
            <person name="Kim E."/>
            <person name="Koreny L."/>
            <person name="Kroth P.G."/>
            <person name="Liu Y."/>
            <person name="Malik S.B."/>
            <person name="Maier U.G."/>
            <person name="McRose D."/>
            <person name="Mock T."/>
            <person name="Neilson J.A."/>
            <person name="Onodera N.T."/>
            <person name="Poole A.M."/>
            <person name="Pritham E.J."/>
            <person name="Richards T.A."/>
            <person name="Rocap G."/>
            <person name="Roy S.W."/>
            <person name="Sarai C."/>
            <person name="Schaack S."/>
            <person name="Shirato S."/>
            <person name="Slamovits C.H."/>
            <person name="Spencer D.F."/>
            <person name="Suzuki S."/>
            <person name="Worden A.Z."/>
            <person name="Zauner S."/>
            <person name="Barry K."/>
            <person name="Bell C."/>
            <person name="Bharti A.K."/>
            <person name="Crow J.A."/>
            <person name="Grimwood J."/>
            <person name="Kramer R."/>
            <person name="Lindquist E."/>
            <person name="Lucas S."/>
            <person name="Salamov A."/>
            <person name="McFadden G.I."/>
            <person name="Lane C.E."/>
            <person name="Keeling P.J."/>
            <person name="Gray M.W."/>
            <person name="Grigoriev I.V."/>
            <person name="Archibald J.M."/>
        </authorList>
    </citation>
    <scope>NUCLEOTIDE SEQUENCE</scope>
    <source>
        <strain evidence="3 5">CCMP2712</strain>
    </source>
</reference>
<reference evidence="4" key="3">
    <citation type="submission" date="2016-03" db="UniProtKB">
        <authorList>
            <consortium name="EnsemblProtists"/>
        </authorList>
    </citation>
    <scope>IDENTIFICATION</scope>
</reference>
<dbReference type="Proteomes" id="UP000011087">
    <property type="component" value="Unassembled WGS sequence"/>
</dbReference>
<feature type="signal peptide" evidence="2">
    <location>
        <begin position="1"/>
        <end position="19"/>
    </location>
</feature>
<reference evidence="5" key="2">
    <citation type="submission" date="2012-11" db="EMBL/GenBank/DDBJ databases">
        <authorList>
            <person name="Kuo A."/>
            <person name="Curtis B.A."/>
            <person name="Tanifuji G."/>
            <person name="Burki F."/>
            <person name="Gruber A."/>
            <person name="Irimia M."/>
            <person name="Maruyama S."/>
            <person name="Arias M.C."/>
            <person name="Ball S.G."/>
            <person name="Gile G.H."/>
            <person name="Hirakawa Y."/>
            <person name="Hopkins J.F."/>
            <person name="Rensing S.A."/>
            <person name="Schmutz J."/>
            <person name="Symeonidi A."/>
            <person name="Elias M."/>
            <person name="Eveleigh R.J."/>
            <person name="Herman E.K."/>
            <person name="Klute M.J."/>
            <person name="Nakayama T."/>
            <person name="Obornik M."/>
            <person name="Reyes-Prieto A."/>
            <person name="Armbrust E.V."/>
            <person name="Aves S.J."/>
            <person name="Beiko R.G."/>
            <person name="Coutinho P."/>
            <person name="Dacks J.B."/>
            <person name="Durnford D.G."/>
            <person name="Fast N.M."/>
            <person name="Green B.R."/>
            <person name="Grisdale C."/>
            <person name="Hempe F."/>
            <person name="Henrissat B."/>
            <person name="Hoppner M.P."/>
            <person name="Ishida K.-I."/>
            <person name="Kim E."/>
            <person name="Koreny L."/>
            <person name="Kroth P.G."/>
            <person name="Liu Y."/>
            <person name="Malik S.-B."/>
            <person name="Maier U.G."/>
            <person name="McRose D."/>
            <person name="Mock T."/>
            <person name="Neilson J.A."/>
            <person name="Onodera N.T."/>
            <person name="Poole A.M."/>
            <person name="Pritham E.J."/>
            <person name="Richards T.A."/>
            <person name="Rocap G."/>
            <person name="Roy S.W."/>
            <person name="Sarai C."/>
            <person name="Schaack S."/>
            <person name="Shirato S."/>
            <person name="Slamovits C.H."/>
            <person name="Spencer D.F."/>
            <person name="Suzuki S."/>
            <person name="Worden A.Z."/>
            <person name="Zauner S."/>
            <person name="Barry K."/>
            <person name="Bell C."/>
            <person name="Bharti A.K."/>
            <person name="Crow J.A."/>
            <person name="Grimwood J."/>
            <person name="Kramer R."/>
            <person name="Lindquist E."/>
            <person name="Lucas S."/>
            <person name="Salamov A."/>
            <person name="McFadden G.I."/>
            <person name="Lane C.E."/>
            <person name="Keeling P.J."/>
            <person name="Gray M.W."/>
            <person name="Grigoriev I.V."/>
            <person name="Archibald J.M."/>
        </authorList>
    </citation>
    <scope>NUCLEOTIDE SEQUENCE</scope>
    <source>
        <strain evidence="5">CCMP2712</strain>
    </source>
</reference>
<sequence>MRCALLLAAVSCFAQTSTAFLSSTSLRLRNTAPAPCCSSSKRLQLRMGKEVFDVNPEGEERHHPYFDAPEERLASAGKLHVNEPPPDVKPMDNFRRNHPDFDSPPEKMLEAGNVKGKGVAAAVGGDIDSPVFEPAFFDAPLEKIAEAGNIHVNEQPPDVQPMDNFRRRHPDFDAPVEKMIEAGNVQPSEFAMKKTVTGSGEDSKLGPYDINDVEDD</sequence>
<dbReference type="EnsemblProtists" id="EKX32717">
    <property type="protein sequence ID" value="EKX32717"/>
    <property type="gene ID" value="GUITHDRAFT_166643"/>
</dbReference>
<dbReference type="HOGENOM" id="CLU_1279777_0_0_1"/>
<accession>L1I9D9</accession>
<evidence type="ECO:0000256" key="1">
    <source>
        <dbReference type="SAM" id="MobiDB-lite"/>
    </source>
</evidence>
<keyword evidence="5" id="KW-1185">Reference proteome</keyword>
<dbReference type="RefSeq" id="XP_005819697.1">
    <property type="nucleotide sequence ID" value="XM_005819640.1"/>
</dbReference>
<feature type="region of interest" description="Disordered" evidence="1">
    <location>
        <begin position="183"/>
        <end position="216"/>
    </location>
</feature>
<gene>
    <name evidence="3" type="ORF">GUITHDRAFT_166643</name>
</gene>